<evidence type="ECO:0000259" key="5">
    <source>
        <dbReference type="Pfam" id="PF04760"/>
    </source>
</evidence>
<dbReference type="Pfam" id="PF04760">
    <property type="entry name" value="IF2_N"/>
    <property type="match status" value="2"/>
</dbReference>
<protein>
    <submittedName>
        <fullName evidence="7">Translation initiation factor 2</fullName>
    </submittedName>
</protein>
<feature type="region of interest" description="Disordered" evidence="4">
    <location>
        <begin position="55"/>
        <end position="88"/>
    </location>
</feature>
<dbReference type="GO" id="GO:0005829">
    <property type="term" value="C:cytosol"/>
    <property type="evidence" value="ECO:0007669"/>
    <property type="project" value="TreeGrafter"/>
</dbReference>
<feature type="domain" description="Initiation factor 2 associated" evidence="6">
    <location>
        <begin position="66"/>
        <end position="105"/>
    </location>
</feature>
<feature type="compositionally biased region" description="Basic residues" evidence="4">
    <location>
        <begin position="231"/>
        <end position="242"/>
    </location>
</feature>
<organism evidence="7">
    <name type="scientific">hydrothermal vent metagenome</name>
    <dbReference type="NCBI Taxonomy" id="652676"/>
    <lineage>
        <taxon>unclassified sequences</taxon>
        <taxon>metagenomes</taxon>
        <taxon>ecological metagenomes</taxon>
    </lineage>
</organism>
<evidence type="ECO:0000256" key="1">
    <source>
        <dbReference type="ARBA" id="ARBA00022490"/>
    </source>
</evidence>
<keyword evidence="7" id="KW-0396">Initiation factor</keyword>
<dbReference type="InterPro" id="IPR015760">
    <property type="entry name" value="TIF_IF2"/>
</dbReference>
<dbReference type="Pfam" id="PF08364">
    <property type="entry name" value="IF2_assoc"/>
    <property type="match status" value="1"/>
</dbReference>
<dbReference type="InterPro" id="IPR006847">
    <property type="entry name" value="IF2_N"/>
</dbReference>
<feature type="domain" description="Translation initiation factor IF-2 N-terminal" evidence="5">
    <location>
        <begin position="267"/>
        <end position="317"/>
    </location>
</feature>
<proteinExistence type="predicted"/>
<dbReference type="InterPro" id="IPR027417">
    <property type="entry name" value="P-loop_NTPase"/>
</dbReference>
<evidence type="ECO:0000256" key="4">
    <source>
        <dbReference type="SAM" id="MobiDB-lite"/>
    </source>
</evidence>
<feature type="domain" description="Translation initiation factor IF-2 N-terminal" evidence="5">
    <location>
        <begin position="1"/>
        <end position="47"/>
    </location>
</feature>
<name>A0A3B0YUI3_9ZZZZ</name>
<dbReference type="EMBL" id="UOFK01000197">
    <property type="protein sequence ID" value="VAW79573.1"/>
    <property type="molecule type" value="Genomic_DNA"/>
</dbReference>
<evidence type="ECO:0000259" key="6">
    <source>
        <dbReference type="Pfam" id="PF08364"/>
    </source>
</evidence>
<dbReference type="GO" id="GO:0003743">
    <property type="term" value="F:translation initiation factor activity"/>
    <property type="evidence" value="ECO:0007669"/>
    <property type="project" value="UniProtKB-KW"/>
</dbReference>
<dbReference type="Gene3D" id="3.40.50.300">
    <property type="entry name" value="P-loop containing nucleotide triphosphate hydrolases"/>
    <property type="match status" value="1"/>
</dbReference>
<keyword evidence="1" id="KW-0963">Cytoplasm</keyword>
<dbReference type="SUPFAM" id="SSF52540">
    <property type="entry name" value="P-loop containing nucleoside triphosphate hydrolases"/>
    <property type="match status" value="1"/>
</dbReference>
<dbReference type="AlphaFoldDB" id="A0A3B0YUI3"/>
<feature type="compositionally biased region" description="Low complexity" evidence="4">
    <location>
        <begin position="175"/>
        <end position="198"/>
    </location>
</feature>
<feature type="region of interest" description="Disordered" evidence="4">
    <location>
        <begin position="131"/>
        <end position="254"/>
    </location>
</feature>
<dbReference type="InterPro" id="IPR013575">
    <property type="entry name" value="IF2_assoc_dom_bac"/>
</dbReference>
<dbReference type="Gene3D" id="3.30.56.50">
    <property type="entry name" value="Putative DNA-binding domain, N-terminal subdomain of bacterial translation initiation factor IF2"/>
    <property type="match status" value="1"/>
</dbReference>
<feature type="compositionally biased region" description="Basic and acidic residues" evidence="4">
    <location>
        <begin position="131"/>
        <end position="171"/>
    </location>
</feature>
<feature type="compositionally biased region" description="Basic and acidic residues" evidence="4">
    <location>
        <begin position="200"/>
        <end position="230"/>
    </location>
</feature>
<feature type="non-terminal residue" evidence="7">
    <location>
        <position position="366"/>
    </location>
</feature>
<evidence type="ECO:0000256" key="3">
    <source>
        <dbReference type="ARBA" id="ARBA00023134"/>
    </source>
</evidence>
<gene>
    <name evidence="7" type="ORF">MNBD_GAMMA13-1999</name>
</gene>
<dbReference type="SUPFAM" id="SSF46955">
    <property type="entry name" value="Putative DNA-binding domain"/>
    <property type="match status" value="1"/>
</dbReference>
<reference evidence="7" key="1">
    <citation type="submission" date="2018-06" db="EMBL/GenBank/DDBJ databases">
        <authorList>
            <person name="Zhirakovskaya E."/>
        </authorList>
    </citation>
    <scope>NUCLEOTIDE SEQUENCE</scope>
</reference>
<dbReference type="PANTHER" id="PTHR43381:SF5">
    <property type="entry name" value="TR-TYPE G DOMAIN-CONTAINING PROTEIN"/>
    <property type="match status" value="1"/>
</dbReference>
<keyword evidence="3" id="KW-0342">GTP-binding</keyword>
<sequence length="366" mass="40782">MTDVTVRQFADVVGLPVDRLLAQLGEAGLNALDADDTISDKEKMQLLTFLRSSHGRSEKSASISQPKKVTLKRKSHSELKTIGSRGSAARTVSVEVRKKRTYVKRADLVAEEDDRLKQEADEKARLLAEREAKQQAEKDALRRAEEAATRRVEEDRKQAEESKRKLDEAETLKVQQETRQADEQAQAQARAAQEAQQQKGDNERKSKRQESGDRHTKYGRQELHVADGKGGRRRKKKTRRARGSIQPSGEHGFERPVAPMVHEVELPEAITVSELAQKMSIKGAELVKSLMKMGVMATINQSLDQDTATLLVEELGHVAKLVSDDSLETEVEALTARIKSAEQVSRAPVVTIMGHVDHGKTSLLDY</sequence>
<dbReference type="PANTHER" id="PTHR43381">
    <property type="entry name" value="TRANSLATION INITIATION FACTOR IF-2-RELATED"/>
    <property type="match status" value="1"/>
</dbReference>
<dbReference type="GO" id="GO:0005525">
    <property type="term" value="F:GTP binding"/>
    <property type="evidence" value="ECO:0007669"/>
    <property type="project" value="UniProtKB-KW"/>
</dbReference>
<dbReference type="InterPro" id="IPR009061">
    <property type="entry name" value="DNA-bd_dom_put_sf"/>
</dbReference>
<keyword evidence="2" id="KW-0547">Nucleotide-binding</keyword>
<accession>A0A3B0YUI3</accession>
<evidence type="ECO:0000256" key="2">
    <source>
        <dbReference type="ARBA" id="ARBA00022741"/>
    </source>
</evidence>
<keyword evidence="7" id="KW-0648">Protein biosynthesis</keyword>
<evidence type="ECO:0000313" key="7">
    <source>
        <dbReference type="EMBL" id="VAW79573.1"/>
    </source>
</evidence>